<name>Q5I5I7_HETGL</name>
<organism evidence="2">
    <name type="scientific">Heterodera glycines</name>
    <name type="common">Soybean cyst nematode worm</name>
    <dbReference type="NCBI Taxonomy" id="51029"/>
    <lineage>
        <taxon>Eukaryota</taxon>
        <taxon>Metazoa</taxon>
        <taxon>Ecdysozoa</taxon>
        <taxon>Nematoda</taxon>
        <taxon>Chromadorea</taxon>
        <taxon>Rhabditida</taxon>
        <taxon>Tylenchina</taxon>
        <taxon>Tylenchomorpha</taxon>
        <taxon>Tylenchoidea</taxon>
        <taxon>Heteroderidae</taxon>
        <taxon>Heteroderinae</taxon>
        <taxon>Heterodera</taxon>
    </lineage>
</organism>
<evidence type="ECO:0000313" key="2">
    <source>
        <dbReference type="EMBL" id="AAW33665.1"/>
    </source>
</evidence>
<dbReference type="AlphaFoldDB" id="Q5I5I7"/>
<dbReference type="EMBL" id="AY853176">
    <property type="protein sequence ID" value="AAW33665.1"/>
    <property type="molecule type" value="mRNA"/>
</dbReference>
<reference evidence="2" key="1">
    <citation type="submission" date="2004-12" db="EMBL/GenBank/DDBJ databases">
        <title>Analysis of 768 clones in two subtraction cDNA libraries highlights several highly abundant Heterodera glycines transcripts that encode small proteins of unknown function with putative signal peptides.</title>
        <authorList>
            <person name="Tucker M.L."/>
            <person name="Xue P."/>
            <person name="Raina A."/>
            <person name="Ehrenfried M.L."/>
            <person name="Thai V.K."/>
        </authorList>
    </citation>
    <scope>NUCLEOTIDE SEQUENCE</scope>
</reference>
<proteinExistence type="evidence at transcript level"/>
<keyword evidence="1" id="KW-0732">Signal</keyword>
<protein>
    <submittedName>
        <fullName evidence="2">Uncharacterized protein</fullName>
    </submittedName>
</protein>
<feature type="chain" id="PRO_5004257717" evidence="1">
    <location>
        <begin position="24"/>
        <end position="54"/>
    </location>
</feature>
<sequence>MSPLRFFVALFLITLAILAGTHGTVENSVDGGPNMASPIIRERRWGHGGGGHWG</sequence>
<feature type="signal peptide" evidence="1">
    <location>
        <begin position="1"/>
        <end position="23"/>
    </location>
</feature>
<evidence type="ECO:0000256" key="1">
    <source>
        <dbReference type="SAM" id="SignalP"/>
    </source>
</evidence>
<accession>Q5I5I7</accession>